<gene>
    <name evidence="2" type="ORF">METZ01_LOCUS242911</name>
</gene>
<feature type="compositionally biased region" description="Polar residues" evidence="1">
    <location>
        <begin position="42"/>
        <end position="52"/>
    </location>
</feature>
<organism evidence="2">
    <name type="scientific">marine metagenome</name>
    <dbReference type="NCBI Taxonomy" id="408172"/>
    <lineage>
        <taxon>unclassified sequences</taxon>
        <taxon>metagenomes</taxon>
        <taxon>ecological metagenomes</taxon>
    </lineage>
</organism>
<feature type="region of interest" description="Disordered" evidence="1">
    <location>
        <begin position="30"/>
        <end position="52"/>
    </location>
</feature>
<accession>A0A382HSZ6</accession>
<evidence type="ECO:0000256" key="1">
    <source>
        <dbReference type="SAM" id="MobiDB-lite"/>
    </source>
</evidence>
<dbReference type="AlphaFoldDB" id="A0A382HSZ6"/>
<evidence type="ECO:0000313" key="2">
    <source>
        <dbReference type="EMBL" id="SVB90057.1"/>
    </source>
</evidence>
<reference evidence="2" key="1">
    <citation type="submission" date="2018-05" db="EMBL/GenBank/DDBJ databases">
        <authorList>
            <person name="Lanie J.A."/>
            <person name="Ng W.-L."/>
            <person name="Kazmierczak K.M."/>
            <person name="Andrzejewski T.M."/>
            <person name="Davidsen T.M."/>
            <person name="Wayne K.J."/>
            <person name="Tettelin H."/>
            <person name="Glass J.I."/>
            <person name="Rusch D."/>
            <person name="Podicherti R."/>
            <person name="Tsui H.-C.T."/>
            <person name="Winkler M.E."/>
        </authorList>
    </citation>
    <scope>NUCLEOTIDE SEQUENCE</scope>
</reference>
<sequence>VSGPPGIEQINMPSVNFAWIIEATGATVTSTHHRETIRPRANESSVTISGPL</sequence>
<protein>
    <submittedName>
        <fullName evidence="2">Uncharacterized protein</fullName>
    </submittedName>
</protein>
<feature type="compositionally biased region" description="Basic and acidic residues" evidence="1">
    <location>
        <begin position="32"/>
        <end position="41"/>
    </location>
</feature>
<feature type="non-terminal residue" evidence="2">
    <location>
        <position position="1"/>
    </location>
</feature>
<proteinExistence type="predicted"/>
<dbReference type="EMBL" id="UINC01062947">
    <property type="protein sequence ID" value="SVB90057.1"/>
    <property type="molecule type" value="Genomic_DNA"/>
</dbReference>
<name>A0A382HSZ6_9ZZZZ</name>